<evidence type="ECO:0000256" key="1">
    <source>
        <dbReference type="SAM" id="SignalP"/>
    </source>
</evidence>
<evidence type="ECO:0000313" key="3">
    <source>
        <dbReference type="Proteomes" id="UP000435036"/>
    </source>
</evidence>
<accession>A0A6N8L560</accession>
<dbReference type="EMBL" id="WSQA01000012">
    <property type="protein sequence ID" value="MVZ63308.1"/>
    <property type="molecule type" value="Genomic_DNA"/>
</dbReference>
<dbReference type="AlphaFoldDB" id="A0A6N8L560"/>
<gene>
    <name evidence="2" type="ORF">GQF63_14855</name>
</gene>
<dbReference type="OrthoDB" id="707272at2"/>
<protein>
    <recommendedName>
        <fullName evidence="4">DUF4252 domain-containing protein</fullName>
    </recommendedName>
</protein>
<dbReference type="RefSeq" id="WP_160370029.1">
    <property type="nucleotide sequence ID" value="NZ_WSQA01000012.1"/>
</dbReference>
<evidence type="ECO:0008006" key="4">
    <source>
        <dbReference type="Google" id="ProtNLM"/>
    </source>
</evidence>
<organism evidence="2 3">
    <name type="scientific">Sphingobacterium humi</name>
    <dbReference type="NCBI Taxonomy" id="1796905"/>
    <lineage>
        <taxon>Bacteria</taxon>
        <taxon>Pseudomonadati</taxon>
        <taxon>Bacteroidota</taxon>
        <taxon>Sphingobacteriia</taxon>
        <taxon>Sphingobacteriales</taxon>
        <taxon>Sphingobacteriaceae</taxon>
        <taxon>Sphingobacterium</taxon>
    </lineage>
</organism>
<keyword evidence="3" id="KW-1185">Reference proteome</keyword>
<dbReference type="Proteomes" id="UP000435036">
    <property type="component" value="Unassembled WGS sequence"/>
</dbReference>
<sequence>MGKHLLLLISIIIPYFASAQAPKSSAQLTNSLTVAKHFIQDLADLDLALDIVLSEQVIVKNPDQELYDYLEASLQEIRLNLSTKKIEELQFKKYHELPQKEVRDIDPEGLNVEQMVFVYSKNRLLTALYVEGNKIRSFTLVSKGNEMAHFVTY</sequence>
<feature type="chain" id="PRO_5026748793" description="DUF4252 domain-containing protein" evidence="1">
    <location>
        <begin position="20"/>
        <end position="153"/>
    </location>
</feature>
<keyword evidence="1" id="KW-0732">Signal</keyword>
<proteinExistence type="predicted"/>
<name>A0A6N8L560_9SPHI</name>
<comment type="caution">
    <text evidence="2">The sequence shown here is derived from an EMBL/GenBank/DDBJ whole genome shotgun (WGS) entry which is preliminary data.</text>
</comment>
<reference evidence="2 3" key="1">
    <citation type="submission" date="2019-12" db="EMBL/GenBank/DDBJ databases">
        <authorList>
            <person name="Dong K."/>
        </authorList>
    </citation>
    <scope>NUCLEOTIDE SEQUENCE [LARGE SCALE GENOMIC DNA]</scope>
    <source>
        <strain evidence="2 3">JCM 31225</strain>
    </source>
</reference>
<feature type="signal peptide" evidence="1">
    <location>
        <begin position="1"/>
        <end position="19"/>
    </location>
</feature>
<evidence type="ECO:0000313" key="2">
    <source>
        <dbReference type="EMBL" id="MVZ63308.1"/>
    </source>
</evidence>